<keyword evidence="7" id="KW-0067">ATP-binding</keyword>
<feature type="compositionally biased region" description="Polar residues" evidence="10">
    <location>
        <begin position="1"/>
        <end position="12"/>
    </location>
</feature>
<name>A0A0M4EG35_DROBS</name>
<dbReference type="InterPro" id="IPR057573">
    <property type="entry name" value="NOL9_N"/>
</dbReference>
<dbReference type="Gene3D" id="3.40.50.300">
    <property type="entry name" value="P-loop containing nucleotide triphosphate hydrolases"/>
    <property type="match status" value="1"/>
</dbReference>
<evidence type="ECO:0000256" key="4">
    <source>
        <dbReference type="ARBA" id="ARBA00022679"/>
    </source>
</evidence>
<feature type="compositionally biased region" description="Acidic residues" evidence="10">
    <location>
        <begin position="24"/>
        <end position="51"/>
    </location>
</feature>
<evidence type="ECO:0000256" key="1">
    <source>
        <dbReference type="ARBA" id="ARBA00004604"/>
    </source>
</evidence>
<dbReference type="OMA" id="DMCLPQG"/>
<dbReference type="GO" id="GO:0005524">
    <property type="term" value="F:ATP binding"/>
    <property type="evidence" value="ECO:0007669"/>
    <property type="project" value="UniProtKB-KW"/>
</dbReference>
<evidence type="ECO:0000259" key="12">
    <source>
        <dbReference type="Pfam" id="PF24419"/>
    </source>
</evidence>
<comment type="subcellular location">
    <subcellularLocation>
        <location evidence="1">Nucleus</location>
        <location evidence="1">Nucleolus</location>
    </subcellularLocation>
</comment>
<evidence type="ECO:0000256" key="8">
    <source>
        <dbReference type="ARBA" id="ARBA00023242"/>
    </source>
</evidence>
<dbReference type="GO" id="GO:0005730">
    <property type="term" value="C:nucleolus"/>
    <property type="evidence" value="ECO:0007669"/>
    <property type="project" value="UniProtKB-SubCell"/>
</dbReference>
<evidence type="ECO:0000259" key="11">
    <source>
        <dbReference type="Pfam" id="PF16575"/>
    </source>
</evidence>
<keyword evidence="3" id="KW-0698">rRNA processing</keyword>
<dbReference type="GO" id="GO:0051731">
    <property type="term" value="F:polynucleotide 5'-hydroxyl-kinase activity"/>
    <property type="evidence" value="ECO:0007669"/>
    <property type="project" value="InterPro"/>
</dbReference>
<organism evidence="14 15">
    <name type="scientific">Drosophila busckii</name>
    <name type="common">Fruit fly</name>
    <dbReference type="NCBI Taxonomy" id="30019"/>
    <lineage>
        <taxon>Eukaryota</taxon>
        <taxon>Metazoa</taxon>
        <taxon>Ecdysozoa</taxon>
        <taxon>Arthropoda</taxon>
        <taxon>Hexapoda</taxon>
        <taxon>Insecta</taxon>
        <taxon>Pterygota</taxon>
        <taxon>Neoptera</taxon>
        <taxon>Endopterygota</taxon>
        <taxon>Diptera</taxon>
        <taxon>Brachycera</taxon>
        <taxon>Muscomorpha</taxon>
        <taxon>Ephydroidea</taxon>
        <taxon>Drosophilidae</taxon>
        <taxon>Drosophila</taxon>
    </lineage>
</organism>
<feature type="domain" description="Clp1 P-loop" evidence="11">
    <location>
        <begin position="339"/>
        <end position="491"/>
    </location>
</feature>
<feature type="region of interest" description="Disordered" evidence="10">
    <location>
        <begin position="106"/>
        <end position="139"/>
    </location>
</feature>
<evidence type="ECO:0000256" key="6">
    <source>
        <dbReference type="ARBA" id="ARBA00022777"/>
    </source>
</evidence>
<keyword evidence="5" id="KW-0547">Nucleotide-binding</keyword>
<keyword evidence="15" id="KW-1185">Reference proteome</keyword>
<dbReference type="Pfam" id="PF24419">
    <property type="entry name" value="Cupin_NOL9"/>
    <property type="match status" value="1"/>
</dbReference>
<feature type="domain" description="NOL9 C-terminal" evidence="13">
    <location>
        <begin position="558"/>
        <end position="648"/>
    </location>
</feature>
<evidence type="ECO:0000256" key="5">
    <source>
        <dbReference type="ARBA" id="ARBA00022741"/>
    </source>
</evidence>
<protein>
    <recommendedName>
        <fullName evidence="9">Polynucleotide 5'-hydroxyl-kinase NOL9</fullName>
    </recommendedName>
</protein>
<dbReference type="SUPFAM" id="SSF52540">
    <property type="entry name" value="P-loop containing nucleoside triphosphate hydrolases"/>
    <property type="match status" value="1"/>
</dbReference>
<evidence type="ECO:0000313" key="14">
    <source>
        <dbReference type="EMBL" id="ALC41297.1"/>
    </source>
</evidence>
<feature type="compositionally biased region" description="Low complexity" evidence="10">
    <location>
        <begin position="108"/>
        <end position="117"/>
    </location>
</feature>
<dbReference type="Pfam" id="PF16575">
    <property type="entry name" value="CLP1_P"/>
    <property type="match status" value="1"/>
</dbReference>
<keyword evidence="8" id="KW-0539">Nucleus</keyword>
<feature type="region of interest" description="Disordered" evidence="10">
    <location>
        <begin position="1"/>
        <end position="51"/>
    </location>
</feature>
<evidence type="ECO:0000259" key="13">
    <source>
        <dbReference type="Pfam" id="PF25467"/>
    </source>
</evidence>
<gene>
    <name evidence="14" type="ORF">Dbus_chr2Rg876</name>
</gene>
<keyword evidence="4" id="KW-0808">Transferase</keyword>
<keyword evidence="6" id="KW-0418">Kinase</keyword>
<evidence type="ECO:0000256" key="10">
    <source>
        <dbReference type="SAM" id="MobiDB-lite"/>
    </source>
</evidence>
<dbReference type="GO" id="GO:0000448">
    <property type="term" value="P:cleavage in ITS2 between 5.8S rRNA and LSU-rRNA of tricistronic rRNA transcript (SSU-rRNA, 5.8S rRNA, LSU-rRNA)"/>
    <property type="evidence" value="ECO:0007669"/>
    <property type="project" value="TreeGrafter"/>
</dbReference>
<dbReference type="EMBL" id="CP012524">
    <property type="protein sequence ID" value="ALC41297.1"/>
    <property type="molecule type" value="Genomic_DNA"/>
</dbReference>
<dbReference type="Pfam" id="PF25467">
    <property type="entry name" value="NOL9_C"/>
    <property type="match status" value="1"/>
</dbReference>
<evidence type="ECO:0000256" key="9">
    <source>
        <dbReference type="ARBA" id="ARBA00071212"/>
    </source>
</evidence>
<dbReference type="InterPro" id="IPR057570">
    <property type="entry name" value="NOL9_C"/>
</dbReference>
<dbReference type="InterPro" id="IPR045116">
    <property type="entry name" value="Clp1/Grc3"/>
</dbReference>
<dbReference type="STRING" id="30019.A0A0M4EG35"/>
<dbReference type="PANTHER" id="PTHR12755:SF3">
    <property type="entry name" value="POLYNUCLEOTIDE 5'-HYDROXYL-KINASE NOL9"/>
    <property type="match status" value="1"/>
</dbReference>
<comment type="similarity">
    <text evidence="2">Belongs to the Clp1 family. NOL9/GRC3 subfamily.</text>
</comment>
<proteinExistence type="inferred from homology"/>
<evidence type="ECO:0000313" key="15">
    <source>
        <dbReference type="Proteomes" id="UP000494163"/>
    </source>
</evidence>
<reference evidence="14 15" key="1">
    <citation type="submission" date="2015-08" db="EMBL/GenBank/DDBJ databases">
        <title>Ancestral chromatin configuration constrains chromatin evolution on differentiating sex chromosomes in Drosophila.</title>
        <authorList>
            <person name="Zhou Q."/>
            <person name="Bachtrog D."/>
        </authorList>
    </citation>
    <scope>NUCLEOTIDE SEQUENCE [LARGE SCALE GENOMIC DNA]</scope>
    <source>
        <tissue evidence="14">Whole larvae</tissue>
    </source>
</reference>
<dbReference type="OrthoDB" id="2405412at2759"/>
<evidence type="ECO:0000256" key="7">
    <source>
        <dbReference type="ARBA" id="ARBA00022840"/>
    </source>
</evidence>
<sequence length="699" mass="79606">MNSSAESFNNVGTFYDSEQKNGEEDVSDDDSTDFDDLEYMDDSSSEYSLDDDKDFFLKPDVIVADRRGYTPLKFANVDQDEEKLWKSTEDINAEVTKILVYDDIMSETDQNTNQNTDTDAEEDLEEQQDEEDLEKQQFEEEDRFEVQQEEMANEEGQLEEVNIFENSFKNNNVLAVLKSDVELYGTVVVSLLCGRITINGYKAPALELLSIYSPKGFNWISITPMASKKPVKDNYDWSQLQDQFSRAQLDNIRSNYDSQKDAVVLLQRNSSAQQLVNIFSKHMSQNVFPLINATNRPYYASEYLLNCLIQRASGNNTLQVPRAWSKLTFQPESRFILTGGKGVGKSTMLRYLLNRQLKYFPRLLLIDLDIGQPELFVPQTVSCTLIDAPLLGPGFLLNKQPDYAIMVGHVNIVMCAEQYMRAVRKLLVYCHSSSSYENIPWLINTMGYNKGFGYELMSLLINCIQPTDVLQIASTKAINNFDKALDHKNITKVVPIIYTTDEFKLDASELPKYTHHPLLSAVPARQSKSWLMSAKDLRYANLLTRLSAMLRGNAKYITECQPMRVPLSKLHILHLNSTDYTREELIRGMEANVVYLCKHLTDKEPVECLGIGVVRAIDYKKEQLYLVPAMPLASLSQVNCLFMGGDMYLPQSFFKDQGLNVANQVPFVFLIDDCKSSKSIQQIYHRTPGFLGKPANKAD</sequence>
<evidence type="ECO:0000256" key="3">
    <source>
        <dbReference type="ARBA" id="ARBA00022552"/>
    </source>
</evidence>
<feature type="compositionally biased region" description="Acidic residues" evidence="10">
    <location>
        <begin position="118"/>
        <end position="139"/>
    </location>
</feature>
<evidence type="ECO:0000256" key="2">
    <source>
        <dbReference type="ARBA" id="ARBA00011003"/>
    </source>
</evidence>
<accession>A0A0M4EG35</accession>
<dbReference type="InterPro" id="IPR027417">
    <property type="entry name" value="P-loop_NTPase"/>
</dbReference>
<dbReference type="Proteomes" id="UP000494163">
    <property type="component" value="Chromosome 2R"/>
</dbReference>
<dbReference type="AlphaFoldDB" id="A0A0M4EG35"/>
<dbReference type="PANTHER" id="PTHR12755">
    <property type="entry name" value="CLEAVAGE/POLYADENYLATION FACTOR IA SUBUNIT CLP1P"/>
    <property type="match status" value="1"/>
</dbReference>
<dbReference type="InterPro" id="IPR032319">
    <property type="entry name" value="CLP1_P"/>
</dbReference>
<feature type="domain" description="NOL9 N-terminal" evidence="12">
    <location>
        <begin position="162"/>
        <end position="310"/>
    </location>
</feature>